<dbReference type="Proteomes" id="UP000036681">
    <property type="component" value="Unplaced"/>
</dbReference>
<evidence type="ECO:0000313" key="4">
    <source>
        <dbReference type="Proteomes" id="UP000036681"/>
    </source>
</evidence>
<dbReference type="PROSITE" id="PS51029">
    <property type="entry name" value="MADF"/>
    <property type="match status" value="1"/>
</dbReference>
<organism evidence="4 5">
    <name type="scientific">Ascaris lumbricoides</name>
    <name type="common">Giant roundworm</name>
    <dbReference type="NCBI Taxonomy" id="6252"/>
    <lineage>
        <taxon>Eukaryota</taxon>
        <taxon>Metazoa</taxon>
        <taxon>Ecdysozoa</taxon>
        <taxon>Nematoda</taxon>
        <taxon>Chromadorea</taxon>
        <taxon>Rhabditida</taxon>
        <taxon>Spirurina</taxon>
        <taxon>Ascaridomorpha</taxon>
        <taxon>Ascaridoidea</taxon>
        <taxon>Ascarididae</taxon>
        <taxon>Ascaris</taxon>
    </lineage>
</organism>
<dbReference type="Pfam" id="PF10545">
    <property type="entry name" value="MADF_DNA_bdg"/>
    <property type="match status" value="1"/>
</dbReference>
<dbReference type="InterPro" id="IPR039353">
    <property type="entry name" value="TF_Adf1"/>
</dbReference>
<keyword evidence="4" id="KW-1185">Reference proteome</keyword>
<dbReference type="WBParaSite" id="ALUE_0001377301-mRNA-1">
    <property type="protein sequence ID" value="ALUE_0001377301-mRNA-1"/>
    <property type="gene ID" value="ALUE_0001377301"/>
</dbReference>
<proteinExistence type="predicted"/>
<dbReference type="SMART" id="SM00595">
    <property type="entry name" value="MADF"/>
    <property type="match status" value="1"/>
</dbReference>
<accession>A0A9J2PWL2</accession>
<feature type="region of interest" description="Disordered" evidence="1">
    <location>
        <begin position="316"/>
        <end position="354"/>
    </location>
</feature>
<evidence type="ECO:0000256" key="2">
    <source>
        <dbReference type="SAM" id="SignalP"/>
    </source>
</evidence>
<feature type="domain" description="MADF" evidence="3">
    <location>
        <begin position="151"/>
        <end position="236"/>
    </location>
</feature>
<reference evidence="5" key="1">
    <citation type="submission" date="2023-03" db="UniProtKB">
        <authorList>
            <consortium name="WormBaseParasite"/>
        </authorList>
    </citation>
    <scope>IDENTIFICATION</scope>
</reference>
<evidence type="ECO:0000313" key="5">
    <source>
        <dbReference type="WBParaSite" id="ALUE_0001377301-mRNA-1"/>
    </source>
</evidence>
<name>A0A9J2PWL2_ASCLU</name>
<feature type="chain" id="PRO_5039893506" evidence="2">
    <location>
        <begin position="17"/>
        <end position="443"/>
    </location>
</feature>
<evidence type="ECO:0000259" key="3">
    <source>
        <dbReference type="PROSITE" id="PS51029"/>
    </source>
</evidence>
<protein>
    <submittedName>
        <fullName evidence="5">MADF domain-containing protein</fullName>
    </submittedName>
</protein>
<dbReference type="PANTHER" id="PTHR12243:SF67">
    <property type="entry name" value="COREPRESSOR OF PANGOLIN, ISOFORM A-RELATED"/>
    <property type="match status" value="1"/>
</dbReference>
<dbReference type="AlphaFoldDB" id="A0A9J2PWL2"/>
<dbReference type="PANTHER" id="PTHR12243">
    <property type="entry name" value="MADF DOMAIN TRANSCRIPTION FACTOR"/>
    <property type="match status" value="1"/>
</dbReference>
<evidence type="ECO:0000256" key="1">
    <source>
        <dbReference type="SAM" id="MobiDB-lite"/>
    </source>
</evidence>
<dbReference type="InterPro" id="IPR006578">
    <property type="entry name" value="MADF-dom"/>
</dbReference>
<keyword evidence="2" id="KW-0732">Signal</keyword>
<feature type="signal peptide" evidence="2">
    <location>
        <begin position="1"/>
        <end position="16"/>
    </location>
</feature>
<sequence length="443" mass="50010">MSPNIQIGMEMLTTWAVGLLLVYNKQMLSERGQVDVSGAHSVFCLRVCLHTSSRFACASLASVSVSRCVVCVCWPPINAIPHSDRRTTISGRHNNGHLNMDNNCIPMKDTVIAESCFAVDSKTLAMAAAESKALSMRMDDHLIWCDNMKETLIKEFCQSECLWNPKDKNYRCHRWKKVVMTQIARKMSIVYGVRITENELLRQWNMLRDQFRRAKRTGKDQWRFYEHLLFLDSVDLNKDSTYWTDTSLSISSICEASQAQMLHSYSQPNTPFHETSSTIKDECATDTTPLTATATVSTISLASALENLQALAKENGETIEPSSETDRLSDTQSEGKSANIERKRTLDSPSTNDLFAIDIPPPGKRTMDNSNLLAQQLLLPKVEADDQFTHFARTVETKLRFIYQVSPADGVRLQKRISDAIFEKEMEFIERSAALSGVHNLFS</sequence>